<protein>
    <recommendedName>
        <fullName evidence="2">Ycf80</fullName>
    </recommendedName>
</protein>
<evidence type="ECO:0000313" key="1">
    <source>
        <dbReference type="EMBL" id="QSD57073.1"/>
    </source>
</evidence>
<gene>
    <name evidence="1" type="primary">ycf80</name>
</gene>
<reference evidence="1" key="1">
    <citation type="submission" date="2020-11" db="EMBL/GenBank/DDBJ databases">
        <authorList>
            <person name="Paiano M.O."/>
        </authorList>
    </citation>
    <scope>NUCLEOTIDE SEQUENCE</scope>
</reference>
<name>A0A896SSZ3_9FLOR</name>
<accession>A0A896SSZ3</accession>
<dbReference type="RefSeq" id="YP_010170932.1">
    <property type="nucleotide sequence ID" value="NC_057618.1"/>
</dbReference>
<keyword evidence="1" id="KW-0150">Chloroplast</keyword>
<proteinExistence type="predicted"/>
<dbReference type="GeneID" id="67279436"/>
<dbReference type="EMBL" id="MW309501">
    <property type="protein sequence ID" value="QSD57073.1"/>
    <property type="molecule type" value="Genomic_DNA"/>
</dbReference>
<keyword evidence="1" id="KW-0934">Plastid</keyword>
<dbReference type="AlphaFoldDB" id="A0A896SSZ3"/>
<sequence>MILFSFSLFNPVLDYCYKYDLSLNFRLTDTRNSSKKFFNLIYLKYNKPFNLVALNKQFIVNQLNQKFFKTNQSKSIIKRNFWQKLINKYWQETIFISSSNSILENYSNKLKSSGFSVYEGNDYKHFLVQFSKDLLDRKICISSDNLNYNNISNLVTKKNFYVKYKWLKFYNPKILLLKFQSSRFDNKNLYNLSDKSLPIFVLINSNKQLVLAESSDQLCTRQMFLKFYNKLTHRSLIAKKLYTGLFFVNPHDAMEYQNYINTRYSNSTRNIKVKIVATTLDFYFNTLITSKNQIEFRLVPDLKEINNFIYRYRKYKNLVFDSSQKHGYNYFQGQPIYVIKPIQLRVNKNSKKLQYFFSFLKEENNNRKYSTVFLNYQTAFNAWQAYKEVLNCNLPTSPNLYVSNLETFVQTSNYIKNQDRFIFLPSLESFNFTKKYLKNNLSNSNNVSQSLQKQCLFLKGLLYRALWSLTTRQPNIW</sequence>
<evidence type="ECO:0008006" key="2">
    <source>
        <dbReference type="Google" id="ProtNLM"/>
    </source>
</evidence>
<geneLocation type="chloroplast" evidence="1"/>
<organism evidence="1">
    <name type="scientific">Chondria tumulosa</name>
    <dbReference type="NCBI Taxonomy" id="2740715"/>
    <lineage>
        <taxon>Eukaryota</taxon>
        <taxon>Rhodophyta</taxon>
        <taxon>Florideophyceae</taxon>
        <taxon>Rhodymeniophycidae</taxon>
        <taxon>Ceramiales</taxon>
        <taxon>Rhodomelaceae</taxon>
        <taxon>Chondrieae</taxon>
        <taxon>Chondria</taxon>
    </lineage>
</organism>